<dbReference type="AlphaFoldDB" id="A0A9D4B972"/>
<name>A0A9D4B972_9SAUR</name>
<dbReference type="InterPro" id="IPR021663">
    <property type="entry name" value="CD3_zeta/IgE_Fc_rcpt_gamma"/>
</dbReference>
<sequence>MMVDDDSWLGYGHSLPVIRIVPAHLLLVSPEAQFDAAPVPGLTDPRLCYILDGILFIYAVIITALFLKAK</sequence>
<dbReference type="Proteomes" id="UP000827986">
    <property type="component" value="Unassembled WGS sequence"/>
</dbReference>
<accession>A0A9D4B972</accession>
<dbReference type="GO" id="GO:0002250">
    <property type="term" value="P:adaptive immune response"/>
    <property type="evidence" value="ECO:0007669"/>
    <property type="project" value="UniProtKB-KW"/>
</dbReference>
<evidence type="ECO:0000256" key="4">
    <source>
        <dbReference type="ARBA" id="ARBA00022859"/>
    </source>
</evidence>
<evidence type="ECO:0000313" key="9">
    <source>
        <dbReference type="Proteomes" id="UP000827986"/>
    </source>
</evidence>
<keyword evidence="3" id="KW-0597">Phosphoprotein</keyword>
<keyword evidence="7" id="KW-0472">Membrane</keyword>
<comment type="caution">
    <text evidence="8">The sequence shown here is derived from an EMBL/GenBank/DDBJ whole genome shotgun (WGS) entry which is preliminary data.</text>
</comment>
<dbReference type="PANTHER" id="PTHR10035">
    <property type="entry name" value="T-CELL SURFACE GLYCOPROTEIN CD3 ZETA CHAIN"/>
    <property type="match status" value="1"/>
</dbReference>
<evidence type="ECO:0000256" key="1">
    <source>
        <dbReference type="ARBA" id="ARBA00004251"/>
    </source>
</evidence>
<feature type="transmembrane region" description="Helical" evidence="7">
    <location>
        <begin position="49"/>
        <end position="67"/>
    </location>
</feature>
<evidence type="ECO:0008006" key="10">
    <source>
        <dbReference type="Google" id="ProtNLM"/>
    </source>
</evidence>
<evidence type="ECO:0000256" key="3">
    <source>
        <dbReference type="ARBA" id="ARBA00022553"/>
    </source>
</evidence>
<proteinExistence type="predicted"/>
<keyword evidence="2" id="KW-1003">Cell membrane</keyword>
<evidence type="ECO:0000256" key="5">
    <source>
        <dbReference type="ARBA" id="ARBA00023130"/>
    </source>
</evidence>
<keyword evidence="6" id="KW-0675">Receptor</keyword>
<comment type="subcellular location">
    <subcellularLocation>
        <location evidence="1">Cell membrane</location>
        <topology evidence="1">Single-pass type I membrane protein</topology>
    </subcellularLocation>
</comment>
<evidence type="ECO:0000256" key="6">
    <source>
        <dbReference type="ARBA" id="ARBA00023170"/>
    </source>
</evidence>
<dbReference type="Pfam" id="PF11628">
    <property type="entry name" value="TCR_zetazeta"/>
    <property type="match status" value="1"/>
</dbReference>
<keyword evidence="5" id="KW-1064">Adaptive immunity</keyword>
<keyword evidence="7" id="KW-0812">Transmembrane</keyword>
<keyword evidence="4" id="KW-0391">Immunity</keyword>
<feature type="non-terminal residue" evidence="8">
    <location>
        <position position="70"/>
    </location>
</feature>
<protein>
    <recommendedName>
        <fullName evidence="10">T-cell surface glycoprotein CD3 zeta chain</fullName>
    </recommendedName>
</protein>
<dbReference type="PANTHER" id="PTHR10035:SF2">
    <property type="entry name" value="T-CELL SURFACE GLYCOPROTEIN CD3 ZETA CHAIN"/>
    <property type="match status" value="1"/>
</dbReference>
<dbReference type="GO" id="GO:0050852">
    <property type="term" value="P:T cell receptor signaling pathway"/>
    <property type="evidence" value="ECO:0007669"/>
    <property type="project" value="TreeGrafter"/>
</dbReference>
<dbReference type="EMBL" id="JAHDVG010000463">
    <property type="protein sequence ID" value="KAH1185878.1"/>
    <property type="molecule type" value="Genomic_DNA"/>
</dbReference>
<evidence type="ECO:0000256" key="7">
    <source>
        <dbReference type="SAM" id="Phobius"/>
    </source>
</evidence>
<keyword evidence="7" id="KW-1133">Transmembrane helix</keyword>
<reference evidence="8" key="1">
    <citation type="submission" date="2021-09" db="EMBL/GenBank/DDBJ databases">
        <title>The genome of Mauremys mutica provides insights into the evolution of semi-aquatic lifestyle.</title>
        <authorList>
            <person name="Gong S."/>
            <person name="Gao Y."/>
        </authorList>
    </citation>
    <scope>NUCLEOTIDE SEQUENCE</scope>
    <source>
        <strain evidence="8">MM-2020</strain>
        <tissue evidence="8">Muscle</tissue>
    </source>
</reference>
<evidence type="ECO:0000256" key="2">
    <source>
        <dbReference type="ARBA" id="ARBA00022475"/>
    </source>
</evidence>
<evidence type="ECO:0000313" key="8">
    <source>
        <dbReference type="EMBL" id="KAH1185878.1"/>
    </source>
</evidence>
<keyword evidence="9" id="KW-1185">Reference proteome</keyword>
<dbReference type="GO" id="GO:0042105">
    <property type="term" value="C:alpha-beta T cell receptor complex"/>
    <property type="evidence" value="ECO:0007669"/>
    <property type="project" value="TreeGrafter"/>
</dbReference>
<organism evidence="8 9">
    <name type="scientific">Mauremys mutica</name>
    <name type="common">yellowpond turtle</name>
    <dbReference type="NCBI Taxonomy" id="74926"/>
    <lineage>
        <taxon>Eukaryota</taxon>
        <taxon>Metazoa</taxon>
        <taxon>Chordata</taxon>
        <taxon>Craniata</taxon>
        <taxon>Vertebrata</taxon>
        <taxon>Euteleostomi</taxon>
        <taxon>Archelosauria</taxon>
        <taxon>Testudinata</taxon>
        <taxon>Testudines</taxon>
        <taxon>Cryptodira</taxon>
        <taxon>Durocryptodira</taxon>
        <taxon>Testudinoidea</taxon>
        <taxon>Geoemydidae</taxon>
        <taxon>Geoemydinae</taxon>
        <taxon>Mauremys</taxon>
    </lineage>
</organism>
<gene>
    <name evidence="8" type="ORF">KIL84_018627</name>
</gene>
<dbReference type="InterPro" id="IPR024128">
    <property type="entry name" value="T-cell_CD3_zeta"/>
</dbReference>